<gene>
    <name evidence="1" type="ORF">BDR25DRAFT_375244</name>
</gene>
<protein>
    <submittedName>
        <fullName evidence="1">Uncharacterized protein</fullName>
    </submittedName>
</protein>
<evidence type="ECO:0000313" key="1">
    <source>
        <dbReference type="EMBL" id="KAF2476349.1"/>
    </source>
</evidence>
<proteinExistence type="predicted"/>
<dbReference type="EMBL" id="MU003494">
    <property type="protein sequence ID" value="KAF2476349.1"/>
    <property type="molecule type" value="Genomic_DNA"/>
</dbReference>
<sequence length="198" mass="21926">MPSTDDSYAMILCNHLATLSTLAGRVKDTFTGQFVRCPKLLLGFLQCPSHPLTIKYVHCRNNLNVLIPLDYFPGSTLLFALAQKKWTKHAHATNSSNSSNIPPRSHFIALTRIQFWTSIPIGLAKSCVPSYDQVFIAGRVARENKGASSNPTSVECPWSIEGEYGTWKYDDGRSRVFVGVEGVRLRIVFGNACCIVDS</sequence>
<keyword evidence="2" id="KW-1185">Reference proteome</keyword>
<accession>A0ACB6RAT3</accession>
<dbReference type="Proteomes" id="UP000799755">
    <property type="component" value="Unassembled WGS sequence"/>
</dbReference>
<name>A0ACB6RAT3_9PLEO</name>
<organism evidence="1 2">
    <name type="scientific">Lindgomyces ingoldianus</name>
    <dbReference type="NCBI Taxonomy" id="673940"/>
    <lineage>
        <taxon>Eukaryota</taxon>
        <taxon>Fungi</taxon>
        <taxon>Dikarya</taxon>
        <taxon>Ascomycota</taxon>
        <taxon>Pezizomycotina</taxon>
        <taxon>Dothideomycetes</taxon>
        <taxon>Pleosporomycetidae</taxon>
        <taxon>Pleosporales</taxon>
        <taxon>Lindgomycetaceae</taxon>
        <taxon>Lindgomyces</taxon>
    </lineage>
</organism>
<comment type="caution">
    <text evidence="1">The sequence shown here is derived from an EMBL/GenBank/DDBJ whole genome shotgun (WGS) entry which is preliminary data.</text>
</comment>
<evidence type="ECO:0000313" key="2">
    <source>
        <dbReference type="Proteomes" id="UP000799755"/>
    </source>
</evidence>
<reference evidence="1" key="1">
    <citation type="journal article" date="2020" name="Stud. Mycol.">
        <title>101 Dothideomycetes genomes: a test case for predicting lifestyles and emergence of pathogens.</title>
        <authorList>
            <person name="Haridas S."/>
            <person name="Albert R."/>
            <person name="Binder M."/>
            <person name="Bloem J."/>
            <person name="Labutti K."/>
            <person name="Salamov A."/>
            <person name="Andreopoulos B."/>
            <person name="Baker S."/>
            <person name="Barry K."/>
            <person name="Bills G."/>
            <person name="Bluhm B."/>
            <person name="Cannon C."/>
            <person name="Castanera R."/>
            <person name="Culley D."/>
            <person name="Daum C."/>
            <person name="Ezra D."/>
            <person name="Gonzalez J."/>
            <person name="Henrissat B."/>
            <person name="Kuo A."/>
            <person name="Liang C."/>
            <person name="Lipzen A."/>
            <person name="Lutzoni F."/>
            <person name="Magnuson J."/>
            <person name="Mondo S."/>
            <person name="Nolan M."/>
            <person name="Ohm R."/>
            <person name="Pangilinan J."/>
            <person name="Park H.-J."/>
            <person name="Ramirez L."/>
            <person name="Alfaro M."/>
            <person name="Sun H."/>
            <person name="Tritt A."/>
            <person name="Yoshinaga Y."/>
            <person name="Zwiers L.-H."/>
            <person name="Turgeon B."/>
            <person name="Goodwin S."/>
            <person name="Spatafora J."/>
            <person name="Crous P."/>
            <person name="Grigoriev I."/>
        </authorList>
    </citation>
    <scope>NUCLEOTIDE SEQUENCE</scope>
    <source>
        <strain evidence="1">ATCC 200398</strain>
    </source>
</reference>